<dbReference type="InterPro" id="IPR037518">
    <property type="entry name" value="MPN"/>
</dbReference>
<evidence type="ECO:0000313" key="3">
    <source>
        <dbReference type="Proteomes" id="UP000887565"/>
    </source>
</evidence>
<dbReference type="PROSITE" id="PS50249">
    <property type="entry name" value="MPN"/>
    <property type="match status" value="1"/>
</dbReference>
<dbReference type="GO" id="GO:0043161">
    <property type="term" value="P:proteasome-mediated ubiquitin-dependent protein catabolic process"/>
    <property type="evidence" value="ECO:0007669"/>
    <property type="project" value="TreeGrafter"/>
</dbReference>
<organism evidence="3 4">
    <name type="scientific">Romanomermis culicivorax</name>
    <name type="common">Nematode worm</name>
    <dbReference type="NCBI Taxonomy" id="13658"/>
    <lineage>
        <taxon>Eukaryota</taxon>
        <taxon>Metazoa</taxon>
        <taxon>Ecdysozoa</taxon>
        <taxon>Nematoda</taxon>
        <taxon>Enoplea</taxon>
        <taxon>Dorylaimia</taxon>
        <taxon>Mermithida</taxon>
        <taxon>Mermithoidea</taxon>
        <taxon>Mermithidae</taxon>
        <taxon>Romanomermis</taxon>
    </lineage>
</organism>
<dbReference type="PANTHER" id="PTHR10540">
    <property type="entry name" value="EUKARYOTIC TRANSLATION INITIATION FACTOR 3 SUBUNIT F-RELATED"/>
    <property type="match status" value="1"/>
</dbReference>
<feature type="region of interest" description="Disordered" evidence="1">
    <location>
        <begin position="210"/>
        <end position="250"/>
    </location>
</feature>
<name>A0A915JRU7_ROMCU</name>
<protein>
    <submittedName>
        <fullName evidence="4">MPN domain-containing protein</fullName>
    </submittedName>
</protein>
<evidence type="ECO:0000259" key="2">
    <source>
        <dbReference type="PROSITE" id="PS50249"/>
    </source>
</evidence>
<dbReference type="GO" id="GO:0000502">
    <property type="term" value="C:proteasome complex"/>
    <property type="evidence" value="ECO:0007669"/>
    <property type="project" value="TreeGrafter"/>
</dbReference>
<dbReference type="WBParaSite" id="nRc.2.0.1.t28591-RA">
    <property type="protein sequence ID" value="nRc.2.0.1.t28591-RA"/>
    <property type="gene ID" value="nRc.2.0.1.g28591"/>
</dbReference>
<dbReference type="AlphaFoldDB" id="A0A915JRU7"/>
<dbReference type="InterPro" id="IPR000555">
    <property type="entry name" value="JAMM/MPN+_dom"/>
</dbReference>
<proteinExistence type="predicted"/>
<dbReference type="Gene3D" id="3.40.140.10">
    <property type="entry name" value="Cytidine Deaminase, domain 2"/>
    <property type="match status" value="1"/>
</dbReference>
<keyword evidence="3" id="KW-1185">Reference proteome</keyword>
<feature type="domain" description="MPN" evidence="2">
    <location>
        <begin position="1"/>
        <end position="68"/>
    </location>
</feature>
<sequence length="250" mass="27941">MYGMFRKVNAREKIVGWYHSGPNLNPNDININDVLKQHAPDSVLLVVDVQLAKSGRLPTDAYIEVEEVHSDGTPPTKTFEHVASEIGAEEAEEVGVEHLLRDIKDQTAGTLSQKITDKYLAVQNMHKNLALIANYLKKVSKGDLPPNHQLNYLLQDLLNLLPDILSPDFVKSTNVMLNDEMLQIYLATLARSVVSLHNLINNKISLREAEKLENDKTKDATTKKEELAVGADKKKNDDCSKEPLNPAKKN</sequence>
<dbReference type="Proteomes" id="UP000887565">
    <property type="component" value="Unplaced"/>
</dbReference>
<reference evidence="4" key="1">
    <citation type="submission" date="2022-11" db="UniProtKB">
        <authorList>
            <consortium name="WormBaseParasite"/>
        </authorList>
    </citation>
    <scope>IDENTIFICATION</scope>
</reference>
<evidence type="ECO:0000256" key="1">
    <source>
        <dbReference type="SAM" id="MobiDB-lite"/>
    </source>
</evidence>
<accession>A0A915JRU7</accession>
<dbReference type="InterPro" id="IPR024969">
    <property type="entry name" value="EIF3F/CSN6-like_C"/>
</dbReference>
<dbReference type="OMA" id="DHYRRMD"/>
<dbReference type="Pfam" id="PF01398">
    <property type="entry name" value="JAB"/>
    <property type="match status" value="1"/>
</dbReference>
<dbReference type="GO" id="GO:0008237">
    <property type="term" value="F:metallopeptidase activity"/>
    <property type="evidence" value="ECO:0007669"/>
    <property type="project" value="InterPro"/>
</dbReference>
<dbReference type="Pfam" id="PF13012">
    <property type="entry name" value="MitMem_reg"/>
    <property type="match status" value="1"/>
</dbReference>
<dbReference type="PANTHER" id="PTHR10540:SF7">
    <property type="entry name" value="26S PROTEASOME NON-ATPASE REGULATORY SUBUNIT 7"/>
    <property type="match status" value="1"/>
</dbReference>
<evidence type="ECO:0000313" key="4">
    <source>
        <dbReference type="WBParaSite" id="nRc.2.0.1.t28591-RA"/>
    </source>
</evidence>
<feature type="compositionally biased region" description="Basic and acidic residues" evidence="1">
    <location>
        <begin position="210"/>
        <end position="241"/>
    </location>
</feature>